<proteinExistence type="predicted"/>
<protein>
    <recommendedName>
        <fullName evidence="4">Competence protein ComEA</fullName>
    </recommendedName>
</protein>
<dbReference type="Pfam" id="PF12836">
    <property type="entry name" value="HHH_3"/>
    <property type="match status" value="2"/>
</dbReference>
<keyword evidence="1" id="KW-0472">Membrane</keyword>
<reference evidence="2 3" key="2">
    <citation type="submission" date="2018-05" db="EMBL/GenBank/DDBJ databases">
        <authorList>
            <person name="Lanie J.A."/>
            <person name="Ng W.-L."/>
            <person name="Kazmierczak K.M."/>
            <person name="Andrzejewski T.M."/>
            <person name="Davidsen T.M."/>
            <person name="Wayne K.J."/>
            <person name="Tettelin H."/>
            <person name="Glass J.I."/>
            <person name="Rusch D."/>
            <person name="Podicherti R."/>
            <person name="Tsui H.-C.T."/>
            <person name="Winkler M.E."/>
        </authorList>
    </citation>
    <scope>NUCLEOTIDE SEQUENCE [LARGE SCALE GENOMIC DNA]</scope>
    <source>
        <strain evidence="2 3">C305</strain>
    </source>
</reference>
<accession>A0A2U2XDL7</accession>
<dbReference type="SUPFAM" id="SSF47781">
    <property type="entry name" value="RuvA domain 2-like"/>
    <property type="match status" value="2"/>
</dbReference>
<dbReference type="InterPro" id="IPR010994">
    <property type="entry name" value="RuvA_2-like"/>
</dbReference>
<dbReference type="RefSeq" id="WP_109359176.1">
    <property type="nucleotide sequence ID" value="NZ_QFRJ01000004.1"/>
</dbReference>
<dbReference type="Gene3D" id="1.10.150.280">
    <property type="entry name" value="AF1531-like domain"/>
    <property type="match status" value="1"/>
</dbReference>
<keyword evidence="1" id="KW-0812">Transmembrane</keyword>
<feature type="transmembrane region" description="Helical" evidence="1">
    <location>
        <begin position="21"/>
        <end position="39"/>
    </location>
</feature>
<comment type="caution">
    <text evidence="2">The sequence shown here is derived from an EMBL/GenBank/DDBJ whole genome shotgun (WGS) entry which is preliminary data.</text>
</comment>
<keyword evidence="3" id="KW-1185">Reference proteome</keyword>
<keyword evidence="1" id="KW-1133">Transmembrane helix</keyword>
<dbReference type="PANTHER" id="PTHR21180:SF32">
    <property type="entry name" value="ENDONUCLEASE_EXONUCLEASE_PHOSPHATASE FAMILY DOMAIN-CONTAINING PROTEIN 1"/>
    <property type="match status" value="1"/>
</dbReference>
<dbReference type="AlphaFoldDB" id="A0A2U2XDL7"/>
<evidence type="ECO:0008006" key="4">
    <source>
        <dbReference type="Google" id="ProtNLM"/>
    </source>
</evidence>
<sequence>MTKKAWDSDWVHFSKRARRGIVVLLILFVAVAVTPRIYYNYFYTPPHYDVKVRSIALAERSIDSIDTKVEIASKYTEPSEMFNPNKYSLKQWMDVGLSEKQAASILKYLNSGAELKVKADLKRLYVVDDELYNILLPKLDLPDSLPTPNYAEQQKPYKKYIEKSTSKKVEKTEAEGEKEAIKPISINTASDWDLKKIPGIGPYFAKEIIKTRDSYGGIVSYDQLFDIYLMDEEKIESIKPYLILDKSEVRKLNLNSASEKELRDHPLISFDMAKSIVFFRENHRPYKRIDEIILSPYIDGEKFKALKPFIKVE</sequence>
<dbReference type="OrthoDB" id="981124at2"/>
<reference evidence="2 3" key="1">
    <citation type="submission" date="2018-05" db="EMBL/GenBank/DDBJ databases">
        <title>Brumimicrobium oceani sp. nov., isolated from coastal sediment.</title>
        <authorList>
            <person name="Kou Y."/>
        </authorList>
    </citation>
    <scope>NUCLEOTIDE SEQUENCE [LARGE SCALE GENOMIC DNA]</scope>
    <source>
        <strain evidence="2 3">C305</strain>
    </source>
</reference>
<gene>
    <name evidence="2" type="ORF">DIT68_07355</name>
</gene>
<evidence type="ECO:0000313" key="2">
    <source>
        <dbReference type="EMBL" id="PWH85899.1"/>
    </source>
</evidence>
<dbReference type="PANTHER" id="PTHR21180">
    <property type="entry name" value="ENDONUCLEASE/EXONUCLEASE/PHOSPHATASE FAMILY DOMAIN-CONTAINING PROTEIN 1"/>
    <property type="match status" value="1"/>
</dbReference>
<evidence type="ECO:0000256" key="1">
    <source>
        <dbReference type="SAM" id="Phobius"/>
    </source>
</evidence>
<organism evidence="2 3">
    <name type="scientific">Brumimicrobium oceani</name>
    <dbReference type="NCBI Taxonomy" id="2100725"/>
    <lineage>
        <taxon>Bacteria</taxon>
        <taxon>Pseudomonadati</taxon>
        <taxon>Bacteroidota</taxon>
        <taxon>Flavobacteriia</taxon>
        <taxon>Flavobacteriales</taxon>
        <taxon>Crocinitomicaceae</taxon>
        <taxon>Brumimicrobium</taxon>
    </lineage>
</organism>
<dbReference type="Proteomes" id="UP000245370">
    <property type="component" value="Unassembled WGS sequence"/>
</dbReference>
<dbReference type="Gene3D" id="1.10.150.320">
    <property type="entry name" value="Photosystem II 12 kDa extrinsic protein"/>
    <property type="match status" value="1"/>
</dbReference>
<dbReference type="InterPro" id="IPR051675">
    <property type="entry name" value="Endo/Exo/Phosphatase_dom_1"/>
</dbReference>
<name>A0A2U2XDL7_9FLAO</name>
<dbReference type="EMBL" id="QFRJ01000004">
    <property type="protein sequence ID" value="PWH85899.1"/>
    <property type="molecule type" value="Genomic_DNA"/>
</dbReference>
<evidence type="ECO:0000313" key="3">
    <source>
        <dbReference type="Proteomes" id="UP000245370"/>
    </source>
</evidence>